<name>A0AAU6SRQ7_UNCXX</name>
<evidence type="ECO:0000313" key="1">
    <source>
        <dbReference type="EMBL" id="XAG22654.1"/>
    </source>
</evidence>
<sequence>MALTTDSGEGKTMWQWLKQTLARYDAWCQQMGLTPEQKRSCVAYRADPARHTERDGSPDSRA</sequence>
<gene>
    <name evidence="1" type="ORF">MRN70_03110</name>
</gene>
<dbReference type="EMBL" id="CP095338">
    <property type="protein sequence ID" value="XAG22654.1"/>
    <property type="molecule type" value="Genomic_DNA"/>
</dbReference>
<accession>A0AAU6SRQ7</accession>
<dbReference type="AlphaFoldDB" id="A0AAU6SRQ7"/>
<organism evidence="1">
    <name type="scientific">bacterium 19PA01SH03</name>
    <dbReference type="NCBI Taxonomy" id="2920705"/>
    <lineage>
        <taxon>Bacteria</taxon>
    </lineage>
</organism>
<proteinExistence type="predicted"/>
<protein>
    <submittedName>
        <fullName evidence="1">Uncharacterized protein</fullName>
    </submittedName>
</protein>
<reference evidence="1" key="1">
    <citation type="submission" date="2022-03" db="EMBL/GenBank/DDBJ databases">
        <title>Sea Food Isolates.</title>
        <authorList>
            <person name="Li c."/>
        </authorList>
    </citation>
    <scope>NUCLEOTIDE SEQUENCE</scope>
    <source>
        <strain evidence="1">19PA01SH03</strain>
    </source>
</reference>